<feature type="transmembrane region" description="Helical" evidence="1">
    <location>
        <begin position="6"/>
        <end position="23"/>
    </location>
</feature>
<dbReference type="AlphaFoldDB" id="A0A354YXR2"/>
<feature type="transmembrane region" description="Helical" evidence="1">
    <location>
        <begin position="35"/>
        <end position="57"/>
    </location>
</feature>
<dbReference type="InterPro" id="IPR011642">
    <property type="entry name" value="Gate_dom"/>
</dbReference>
<accession>A0A354YXR2</accession>
<evidence type="ECO:0000259" key="2">
    <source>
        <dbReference type="Pfam" id="PF07670"/>
    </source>
</evidence>
<name>A0A354YXR2_9FIRM</name>
<sequence>MGSYSRLFFLIIILFLAVFMLLNPQETVNAASSGFKLWFSIIVPALLPFFILAELLVNLGVPRILGILLEPVMRPLFNLPGCSSLVVVMGFTSGFPVGAILSKKLYDEKMISGEEMSRLVSFTNNCSPLFIIGAVGVGMFGSPFLGYILALSHYLSNLIVGMFWGQRTKKPLRNISRLPLSQELSQALAEARENYCGPGKLLSDAIKNSL</sequence>
<evidence type="ECO:0000313" key="4">
    <source>
        <dbReference type="Proteomes" id="UP000263273"/>
    </source>
</evidence>
<organism evidence="3 4">
    <name type="scientific">Syntrophomonas wolfei</name>
    <dbReference type="NCBI Taxonomy" id="863"/>
    <lineage>
        <taxon>Bacteria</taxon>
        <taxon>Bacillati</taxon>
        <taxon>Bacillota</taxon>
        <taxon>Clostridia</taxon>
        <taxon>Eubacteriales</taxon>
        <taxon>Syntrophomonadaceae</taxon>
        <taxon>Syntrophomonas</taxon>
    </lineage>
</organism>
<dbReference type="STRING" id="378794.GCA_001570625_02742"/>
<reference evidence="3 4" key="1">
    <citation type="journal article" date="2018" name="Nat. Biotechnol.">
        <title>A standardized bacterial taxonomy based on genome phylogeny substantially revises the tree of life.</title>
        <authorList>
            <person name="Parks D.H."/>
            <person name="Chuvochina M."/>
            <person name="Waite D.W."/>
            <person name="Rinke C."/>
            <person name="Skarshewski A."/>
            <person name="Chaumeil P.A."/>
            <person name="Hugenholtz P."/>
        </authorList>
    </citation>
    <scope>NUCLEOTIDE SEQUENCE [LARGE SCALE GENOMIC DNA]</scope>
    <source>
        <strain evidence="3">UBA10948</strain>
    </source>
</reference>
<dbReference type="EMBL" id="DNZF01000080">
    <property type="protein sequence ID" value="HBK53012.1"/>
    <property type="molecule type" value="Genomic_DNA"/>
</dbReference>
<feature type="domain" description="Nucleoside transporter/FeoB GTPase Gate" evidence="2">
    <location>
        <begin position="41"/>
        <end position="132"/>
    </location>
</feature>
<keyword evidence="1" id="KW-0812">Transmembrane</keyword>
<keyword evidence="1" id="KW-0472">Membrane</keyword>
<proteinExistence type="predicted"/>
<keyword evidence="1" id="KW-1133">Transmembrane helix</keyword>
<feature type="non-terminal residue" evidence="3">
    <location>
        <position position="210"/>
    </location>
</feature>
<evidence type="ECO:0000256" key="1">
    <source>
        <dbReference type="SAM" id="Phobius"/>
    </source>
</evidence>
<protein>
    <submittedName>
        <fullName evidence="3">Sporulation integral membrane protein YlbJ</fullName>
    </submittedName>
</protein>
<comment type="caution">
    <text evidence="3">The sequence shown here is derived from an EMBL/GenBank/DDBJ whole genome shotgun (WGS) entry which is preliminary data.</text>
</comment>
<feature type="transmembrane region" description="Helical" evidence="1">
    <location>
        <begin position="77"/>
        <end position="101"/>
    </location>
</feature>
<dbReference type="Proteomes" id="UP000263273">
    <property type="component" value="Unassembled WGS sequence"/>
</dbReference>
<gene>
    <name evidence="3" type="ORF">DDZ44_03625</name>
</gene>
<dbReference type="Pfam" id="PF07670">
    <property type="entry name" value="Gate"/>
    <property type="match status" value="1"/>
</dbReference>
<feature type="transmembrane region" description="Helical" evidence="1">
    <location>
        <begin position="122"/>
        <end position="141"/>
    </location>
</feature>
<evidence type="ECO:0000313" key="3">
    <source>
        <dbReference type="EMBL" id="HBK53012.1"/>
    </source>
</evidence>